<evidence type="ECO:0000256" key="8">
    <source>
        <dbReference type="ARBA" id="ARBA00023186"/>
    </source>
</evidence>
<reference evidence="11 12" key="1">
    <citation type="submission" date="2019-01" db="EMBL/GenBank/DDBJ databases">
        <title>Blautia sp. nov. KGMB01111 isolated human feces.</title>
        <authorList>
            <person name="Park J.-E."/>
            <person name="Kim J.-S."/>
            <person name="Park S.-H."/>
        </authorList>
    </citation>
    <scope>NUCLEOTIDE SEQUENCE [LARGE SCALE GENOMIC DNA]</scope>
    <source>
        <strain evidence="11 12">KGMB01111</strain>
    </source>
</reference>
<dbReference type="Gene3D" id="3.20.20.70">
    <property type="entry name" value="Aldolase class I"/>
    <property type="match status" value="1"/>
</dbReference>
<evidence type="ECO:0000256" key="5">
    <source>
        <dbReference type="ARBA" id="ARBA00022723"/>
    </source>
</evidence>
<protein>
    <recommendedName>
        <fullName evidence="2 9">Heme chaperone HemW</fullName>
    </recommendedName>
</protein>
<dbReference type="SFLD" id="SFLDS00029">
    <property type="entry name" value="Radical_SAM"/>
    <property type="match status" value="1"/>
</dbReference>
<evidence type="ECO:0000313" key="12">
    <source>
        <dbReference type="Proteomes" id="UP000290106"/>
    </source>
</evidence>
<dbReference type="SMART" id="SM00729">
    <property type="entry name" value="Elp3"/>
    <property type="match status" value="1"/>
</dbReference>
<evidence type="ECO:0000256" key="4">
    <source>
        <dbReference type="ARBA" id="ARBA00022691"/>
    </source>
</evidence>
<dbReference type="Pfam" id="PF04055">
    <property type="entry name" value="Radical_SAM"/>
    <property type="match status" value="1"/>
</dbReference>
<gene>
    <name evidence="11" type="ORF">ETP43_12000</name>
</gene>
<dbReference type="InterPro" id="IPR006638">
    <property type="entry name" value="Elp3/MiaA/NifB-like_rSAM"/>
</dbReference>
<evidence type="ECO:0000313" key="11">
    <source>
        <dbReference type="EMBL" id="RXS75857.1"/>
    </source>
</evidence>
<dbReference type="CDD" id="cd01335">
    <property type="entry name" value="Radical_SAM"/>
    <property type="match status" value="1"/>
</dbReference>
<dbReference type="PANTHER" id="PTHR13932:SF5">
    <property type="entry name" value="RADICAL S-ADENOSYL METHIONINE DOMAIN-CONTAINING PROTEIN 1, MITOCHONDRIAL"/>
    <property type="match status" value="1"/>
</dbReference>
<sequence length="377" mass="42764">MKKALELYLHIPFCIRKCEYCDFLSGPADERNRRTYLDALLRELAAVGPQAEDYEVTSVYIGGGTPSLLPGEWMEKLMAGVREGYCLAKDAEISMEANPGTLTKENLAGYRRAGINRLSLGCQSTDDAELKLLGRIHTWAQFQESFRMAREAGFINLNVDLMSGLPGQHLASWEESLETIARMEPEHISAYSLIIEEGTPFAEKTLELPDEEEERQMYERTGEILQSYGYQQYEISNYAKPGKECQHNLGYWTRREYLGFGVGSASLFQNQRFTNLRDRSAYAAFDGKVESIRRDLETLTVREQMEETMILGLRLIRGVSRSEFQKNFGVSVGEIYGPMLEKYSRMGLLQIKGDRIALTRAGISVSNPIMADFLLDE</sequence>
<accession>A0A4Q1RJC0</accession>
<dbReference type="SFLD" id="SFLDF00562">
    <property type="entry name" value="HemN-like__clustered_with_heat"/>
    <property type="match status" value="1"/>
</dbReference>
<dbReference type="SFLD" id="SFLDG01082">
    <property type="entry name" value="B12-binding_domain_containing"/>
    <property type="match status" value="1"/>
</dbReference>
<keyword evidence="9" id="KW-0963">Cytoplasm</keyword>
<keyword evidence="9" id="KW-0004">4Fe-4S</keyword>
<evidence type="ECO:0000256" key="3">
    <source>
        <dbReference type="ARBA" id="ARBA00022617"/>
    </source>
</evidence>
<keyword evidence="3 9" id="KW-0349">Heme</keyword>
<evidence type="ECO:0000256" key="2">
    <source>
        <dbReference type="ARBA" id="ARBA00017228"/>
    </source>
</evidence>
<dbReference type="GO" id="GO:0051539">
    <property type="term" value="F:4 iron, 4 sulfur cluster binding"/>
    <property type="evidence" value="ECO:0007669"/>
    <property type="project" value="UniProtKB-UniRule"/>
</dbReference>
<dbReference type="PROSITE" id="PS51918">
    <property type="entry name" value="RADICAL_SAM"/>
    <property type="match status" value="1"/>
</dbReference>
<dbReference type="NCBIfam" id="TIGR00539">
    <property type="entry name" value="hemN_rel"/>
    <property type="match status" value="1"/>
</dbReference>
<keyword evidence="6 9" id="KW-0408">Iron</keyword>
<evidence type="ECO:0000256" key="9">
    <source>
        <dbReference type="RuleBase" id="RU364116"/>
    </source>
</evidence>
<dbReference type="SUPFAM" id="SSF102114">
    <property type="entry name" value="Radical SAM enzymes"/>
    <property type="match status" value="1"/>
</dbReference>
<dbReference type="OrthoDB" id="9808022at2"/>
<feature type="domain" description="Radical SAM core" evidence="10">
    <location>
        <begin position="1"/>
        <end position="231"/>
    </location>
</feature>
<evidence type="ECO:0000256" key="7">
    <source>
        <dbReference type="ARBA" id="ARBA00023014"/>
    </source>
</evidence>
<dbReference type="RefSeq" id="WP_129258313.1">
    <property type="nucleotide sequence ID" value="NZ_SDKC01000001.1"/>
</dbReference>
<keyword evidence="8 9" id="KW-0143">Chaperone</keyword>
<dbReference type="InterPro" id="IPR004559">
    <property type="entry name" value="HemW-like"/>
</dbReference>
<name>A0A4Q1RJC0_9FIRM</name>
<keyword evidence="5 9" id="KW-0479">Metal-binding</keyword>
<dbReference type="Pfam" id="PF06969">
    <property type="entry name" value="HemN_C"/>
    <property type="match status" value="1"/>
</dbReference>
<dbReference type="InterPro" id="IPR010723">
    <property type="entry name" value="HemN_C"/>
</dbReference>
<dbReference type="InterPro" id="IPR058240">
    <property type="entry name" value="rSAM_sf"/>
</dbReference>
<dbReference type="PANTHER" id="PTHR13932">
    <property type="entry name" value="COPROPORPHYRINIGEN III OXIDASE"/>
    <property type="match status" value="1"/>
</dbReference>
<evidence type="ECO:0000259" key="10">
    <source>
        <dbReference type="PROSITE" id="PS51918"/>
    </source>
</evidence>
<dbReference type="InterPro" id="IPR034505">
    <property type="entry name" value="Coproporphyrinogen-III_oxidase"/>
</dbReference>
<proteinExistence type="inferred from homology"/>
<dbReference type="InterPro" id="IPR007197">
    <property type="entry name" value="rSAM"/>
</dbReference>
<dbReference type="GO" id="GO:0005737">
    <property type="term" value="C:cytoplasm"/>
    <property type="evidence" value="ECO:0007669"/>
    <property type="project" value="UniProtKB-SubCell"/>
</dbReference>
<comment type="function">
    <text evidence="9">Probably acts as a heme chaperone, transferring heme to an unknown acceptor. Binds one molecule of heme per monomer, possibly covalently. Binds 1 [4Fe-4S] cluster. The cluster is coordinated with 3 cysteines and an exchangeable S-adenosyl-L-methionine.</text>
</comment>
<dbReference type="InterPro" id="IPR013785">
    <property type="entry name" value="Aldolase_TIM"/>
</dbReference>
<keyword evidence="4 9" id="KW-0949">S-adenosyl-L-methionine</keyword>
<dbReference type="Proteomes" id="UP000290106">
    <property type="component" value="Unassembled WGS sequence"/>
</dbReference>
<evidence type="ECO:0000256" key="6">
    <source>
        <dbReference type="ARBA" id="ARBA00023004"/>
    </source>
</evidence>
<dbReference type="GO" id="GO:0006779">
    <property type="term" value="P:porphyrin-containing compound biosynthetic process"/>
    <property type="evidence" value="ECO:0007669"/>
    <property type="project" value="InterPro"/>
</dbReference>
<dbReference type="EMBL" id="SDKC01000001">
    <property type="protein sequence ID" value="RXS75857.1"/>
    <property type="molecule type" value="Genomic_DNA"/>
</dbReference>
<organism evidence="11 12">
    <name type="scientific">Blautia faecicola</name>
    <dbReference type="NCBI Taxonomy" id="2509240"/>
    <lineage>
        <taxon>Bacteria</taxon>
        <taxon>Bacillati</taxon>
        <taxon>Bacillota</taxon>
        <taxon>Clostridia</taxon>
        <taxon>Lachnospirales</taxon>
        <taxon>Lachnospiraceae</taxon>
        <taxon>Blautia</taxon>
    </lineage>
</organism>
<comment type="caution">
    <text evidence="11">The sequence shown here is derived from an EMBL/GenBank/DDBJ whole genome shotgun (WGS) entry which is preliminary data.</text>
</comment>
<keyword evidence="7 9" id="KW-0411">Iron-sulfur</keyword>
<evidence type="ECO:0000256" key="1">
    <source>
        <dbReference type="ARBA" id="ARBA00006100"/>
    </source>
</evidence>
<dbReference type="GO" id="GO:0046872">
    <property type="term" value="F:metal ion binding"/>
    <property type="evidence" value="ECO:0007669"/>
    <property type="project" value="UniProtKB-UniRule"/>
</dbReference>
<comment type="similarity">
    <text evidence="1">Belongs to the anaerobic coproporphyrinogen-III oxidase family. HemW subfamily.</text>
</comment>
<dbReference type="SFLD" id="SFLDF00288">
    <property type="entry name" value="HemN-like__clustered_with_nucl"/>
    <property type="match status" value="1"/>
</dbReference>
<dbReference type="SFLD" id="SFLDG01065">
    <property type="entry name" value="anaerobic_coproporphyrinogen-I"/>
    <property type="match status" value="1"/>
</dbReference>
<keyword evidence="12" id="KW-1185">Reference proteome</keyword>
<comment type="subcellular location">
    <subcellularLocation>
        <location evidence="9">Cytoplasm</location>
    </subcellularLocation>
</comment>
<dbReference type="GO" id="GO:0004109">
    <property type="term" value="F:coproporphyrinogen oxidase activity"/>
    <property type="evidence" value="ECO:0007669"/>
    <property type="project" value="InterPro"/>
</dbReference>
<dbReference type="AlphaFoldDB" id="A0A4Q1RJC0"/>